<gene>
    <name evidence="2" type="ORF">K491DRAFT_722574</name>
</gene>
<dbReference type="InterPro" id="IPR010730">
    <property type="entry name" value="HET"/>
</dbReference>
<evidence type="ECO:0000313" key="2">
    <source>
        <dbReference type="EMBL" id="KAF2648437.1"/>
    </source>
</evidence>
<dbReference type="Pfam" id="PF06985">
    <property type="entry name" value="HET"/>
    <property type="match status" value="1"/>
</dbReference>
<keyword evidence="3" id="KW-1185">Reference proteome</keyword>
<evidence type="ECO:0000313" key="3">
    <source>
        <dbReference type="Proteomes" id="UP000799324"/>
    </source>
</evidence>
<sequence length="189" mass="21792">MSCQCTTTTPTWYPRRLIDLRELKNQCGLDTRNLTSTGKHDRVTLNNTEVYVFERDRARDWENGSPIHSNKRYITLSHCWGDGVSITLTPENFEAQTERGITLSSLLSTFKDAVEFAARLNDVGCLWVDSMHPPGFKSSFREDWLVESAVMGDVYCESYLPLSATAAQKATRDYFIPERRNFYYKTRSH</sequence>
<reference evidence="2" key="1">
    <citation type="journal article" date="2020" name="Stud. Mycol.">
        <title>101 Dothideomycetes genomes: a test case for predicting lifestyles and emergence of pathogens.</title>
        <authorList>
            <person name="Haridas S."/>
            <person name="Albert R."/>
            <person name="Binder M."/>
            <person name="Bloem J."/>
            <person name="Labutti K."/>
            <person name="Salamov A."/>
            <person name="Andreopoulos B."/>
            <person name="Baker S."/>
            <person name="Barry K."/>
            <person name="Bills G."/>
            <person name="Bluhm B."/>
            <person name="Cannon C."/>
            <person name="Castanera R."/>
            <person name="Culley D."/>
            <person name="Daum C."/>
            <person name="Ezra D."/>
            <person name="Gonzalez J."/>
            <person name="Henrissat B."/>
            <person name="Kuo A."/>
            <person name="Liang C."/>
            <person name="Lipzen A."/>
            <person name="Lutzoni F."/>
            <person name="Magnuson J."/>
            <person name="Mondo S."/>
            <person name="Nolan M."/>
            <person name="Ohm R."/>
            <person name="Pangilinan J."/>
            <person name="Park H.-J."/>
            <person name="Ramirez L."/>
            <person name="Alfaro M."/>
            <person name="Sun H."/>
            <person name="Tritt A."/>
            <person name="Yoshinaga Y."/>
            <person name="Zwiers L.-H."/>
            <person name="Turgeon B."/>
            <person name="Goodwin S."/>
            <person name="Spatafora J."/>
            <person name="Crous P."/>
            <person name="Grigoriev I."/>
        </authorList>
    </citation>
    <scope>NUCLEOTIDE SEQUENCE</scope>
    <source>
        <strain evidence="2">CBS 122681</strain>
    </source>
</reference>
<accession>A0A6A6SNA1</accession>
<dbReference type="Proteomes" id="UP000799324">
    <property type="component" value="Unassembled WGS sequence"/>
</dbReference>
<dbReference type="PANTHER" id="PTHR33112:SF10">
    <property type="entry name" value="TOL"/>
    <property type="match status" value="1"/>
</dbReference>
<dbReference type="PANTHER" id="PTHR33112">
    <property type="entry name" value="DOMAIN PROTEIN, PUTATIVE-RELATED"/>
    <property type="match status" value="1"/>
</dbReference>
<dbReference type="OrthoDB" id="5362512at2759"/>
<protein>
    <recommendedName>
        <fullName evidence="1">Heterokaryon incompatibility domain-containing protein</fullName>
    </recommendedName>
</protein>
<evidence type="ECO:0000259" key="1">
    <source>
        <dbReference type="Pfam" id="PF06985"/>
    </source>
</evidence>
<dbReference type="EMBL" id="MU004539">
    <property type="protein sequence ID" value="KAF2648437.1"/>
    <property type="molecule type" value="Genomic_DNA"/>
</dbReference>
<organism evidence="2 3">
    <name type="scientific">Lophiostoma macrostomum CBS 122681</name>
    <dbReference type="NCBI Taxonomy" id="1314788"/>
    <lineage>
        <taxon>Eukaryota</taxon>
        <taxon>Fungi</taxon>
        <taxon>Dikarya</taxon>
        <taxon>Ascomycota</taxon>
        <taxon>Pezizomycotina</taxon>
        <taxon>Dothideomycetes</taxon>
        <taxon>Pleosporomycetidae</taxon>
        <taxon>Pleosporales</taxon>
        <taxon>Lophiostomataceae</taxon>
        <taxon>Lophiostoma</taxon>
    </lineage>
</organism>
<proteinExistence type="predicted"/>
<name>A0A6A6SNA1_9PLEO</name>
<dbReference type="AlphaFoldDB" id="A0A6A6SNA1"/>
<feature type="domain" description="Heterokaryon incompatibility" evidence="1">
    <location>
        <begin position="73"/>
        <end position="172"/>
    </location>
</feature>